<dbReference type="Proteomes" id="UP000001593">
    <property type="component" value="Unassembled WGS sequence"/>
</dbReference>
<evidence type="ECO:0000313" key="3">
    <source>
        <dbReference type="Proteomes" id="UP000001593"/>
    </source>
</evidence>
<dbReference type="Pfam" id="PF04707">
    <property type="entry name" value="PRELI"/>
    <property type="match status" value="1"/>
</dbReference>
<evidence type="ECO:0000259" key="1">
    <source>
        <dbReference type="PROSITE" id="PS50904"/>
    </source>
</evidence>
<dbReference type="KEGG" id="nve:5509129"/>
<dbReference type="InterPro" id="IPR037365">
    <property type="entry name" value="Slowmo/Ups"/>
</dbReference>
<dbReference type="STRING" id="45351.A7SFC7"/>
<dbReference type="OrthoDB" id="341300at2759"/>
<dbReference type="PROSITE" id="PS50904">
    <property type="entry name" value="PRELI_MSF1"/>
    <property type="match status" value="1"/>
</dbReference>
<dbReference type="PANTHER" id="PTHR11158">
    <property type="entry name" value="MSF1/PX19 RELATED"/>
    <property type="match status" value="1"/>
</dbReference>
<organism evidence="2 3">
    <name type="scientific">Nematostella vectensis</name>
    <name type="common">Starlet sea anemone</name>
    <dbReference type="NCBI Taxonomy" id="45351"/>
    <lineage>
        <taxon>Eukaryota</taxon>
        <taxon>Metazoa</taxon>
        <taxon>Cnidaria</taxon>
        <taxon>Anthozoa</taxon>
        <taxon>Hexacorallia</taxon>
        <taxon>Actiniaria</taxon>
        <taxon>Edwardsiidae</taxon>
        <taxon>Nematostella</taxon>
    </lineage>
</organism>
<dbReference type="InParanoid" id="A7SFC7"/>
<feature type="non-terminal residue" evidence="2">
    <location>
        <position position="1"/>
    </location>
</feature>
<name>A7SFC7_NEMVE</name>
<feature type="non-terminal residue" evidence="2">
    <location>
        <position position="167"/>
    </location>
</feature>
<dbReference type="GO" id="GO:0005758">
    <property type="term" value="C:mitochondrial intermembrane space"/>
    <property type="evidence" value="ECO:0000318"/>
    <property type="project" value="GO_Central"/>
</dbReference>
<protein>
    <recommendedName>
        <fullName evidence="1">PRELI/MSF1 domain-containing protein</fullName>
    </recommendedName>
</protein>
<feature type="domain" description="PRELI/MSF1" evidence="1">
    <location>
        <begin position="1"/>
        <end position="161"/>
    </location>
</feature>
<gene>
    <name evidence="2" type="ORF">NEMVEDRAFT_v1g54560</name>
</gene>
<accession>A7SFC7</accession>
<proteinExistence type="predicted"/>
<dbReference type="AlphaFoldDB" id="A7SFC7"/>
<dbReference type="EMBL" id="DS469643">
    <property type="protein sequence ID" value="EDO37602.1"/>
    <property type="molecule type" value="Genomic_DNA"/>
</dbReference>
<dbReference type="InterPro" id="IPR006797">
    <property type="entry name" value="PRELI/MSF1_dom"/>
</dbReference>
<dbReference type="GO" id="GO:0015914">
    <property type="term" value="P:phospholipid transport"/>
    <property type="evidence" value="ECO:0000318"/>
    <property type="project" value="GO_Central"/>
</dbReference>
<evidence type="ECO:0000313" key="2">
    <source>
        <dbReference type="EMBL" id="EDO37602.1"/>
    </source>
</evidence>
<dbReference type="OMA" id="GYEFFKC"/>
<keyword evidence="3" id="KW-1185">Reference proteome</keyword>
<dbReference type="eggNOG" id="KOG3337">
    <property type="taxonomic scope" value="Eukaryota"/>
</dbReference>
<sequence>VLRYAWDQVSAAYWRRYPNPWSKHVLSEDVVSRVVEEDKLKTKRLLTKTNRLPRWGERFVNSRVACIIEESVVDPVAKTLTTYTRNITFKTLMVVEEKCVYTVSPQNKEWTTCERQSWVTSGVYGFARAIEAFGIERYKNNVKKTSKGLEYILEKLHSPERPVRPLP</sequence>
<dbReference type="GO" id="GO:1990050">
    <property type="term" value="F:phosphatidic acid transfer activity"/>
    <property type="evidence" value="ECO:0000318"/>
    <property type="project" value="GO_Central"/>
</dbReference>
<dbReference type="HOGENOM" id="CLU_067902_3_1_1"/>
<dbReference type="FunCoup" id="A7SFC7">
    <property type="interactions" value="896"/>
</dbReference>
<dbReference type="PhylomeDB" id="A7SFC7"/>
<reference evidence="2 3" key="1">
    <citation type="journal article" date="2007" name="Science">
        <title>Sea anemone genome reveals ancestral eumetazoan gene repertoire and genomic organization.</title>
        <authorList>
            <person name="Putnam N.H."/>
            <person name="Srivastava M."/>
            <person name="Hellsten U."/>
            <person name="Dirks B."/>
            <person name="Chapman J."/>
            <person name="Salamov A."/>
            <person name="Terry A."/>
            <person name="Shapiro H."/>
            <person name="Lindquist E."/>
            <person name="Kapitonov V.V."/>
            <person name="Jurka J."/>
            <person name="Genikhovich G."/>
            <person name="Grigoriev I.V."/>
            <person name="Lucas S.M."/>
            <person name="Steele R.E."/>
            <person name="Finnerty J.R."/>
            <person name="Technau U."/>
            <person name="Martindale M.Q."/>
            <person name="Rokhsar D.S."/>
        </authorList>
    </citation>
    <scope>NUCLEOTIDE SEQUENCE [LARGE SCALE GENOMIC DNA]</scope>
    <source>
        <strain evidence="3">CH2 X CH6</strain>
    </source>
</reference>